<evidence type="ECO:0000313" key="3">
    <source>
        <dbReference type="EMBL" id="GII49690.1"/>
    </source>
</evidence>
<dbReference type="EMBL" id="BOOQ01000045">
    <property type="protein sequence ID" value="GII49690.1"/>
    <property type="molecule type" value="Genomic_DNA"/>
</dbReference>
<keyword evidence="4" id="KW-1185">Reference proteome</keyword>
<accession>A0A8J3US08</accession>
<dbReference type="GO" id="GO:0015074">
    <property type="term" value="P:DNA integration"/>
    <property type="evidence" value="ECO:0007669"/>
    <property type="project" value="InterPro"/>
</dbReference>
<dbReference type="InterPro" id="IPR002104">
    <property type="entry name" value="Integrase_catalytic"/>
</dbReference>
<dbReference type="GO" id="GO:0006310">
    <property type="term" value="P:DNA recombination"/>
    <property type="evidence" value="ECO:0007669"/>
    <property type="project" value="UniProtKB-KW"/>
</dbReference>
<dbReference type="InterPro" id="IPR013762">
    <property type="entry name" value="Integrase-like_cat_sf"/>
</dbReference>
<feature type="domain" description="Tyr recombinase" evidence="2">
    <location>
        <begin position="1"/>
        <end position="152"/>
    </location>
</feature>
<proteinExistence type="predicted"/>
<reference evidence="3" key="1">
    <citation type="submission" date="2021-01" db="EMBL/GenBank/DDBJ databases">
        <title>Whole genome shotgun sequence of Planotetraspora silvatica NBRC 100141.</title>
        <authorList>
            <person name="Komaki H."/>
            <person name="Tamura T."/>
        </authorList>
    </citation>
    <scope>NUCLEOTIDE SEQUENCE</scope>
    <source>
        <strain evidence="3">NBRC 100141</strain>
    </source>
</reference>
<name>A0A8J3US08_9ACTN</name>
<gene>
    <name evidence="3" type="ORF">Psi02_61140</name>
</gene>
<evidence type="ECO:0000256" key="1">
    <source>
        <dbReference type="ARBA" id="ARBA00023172"/>
    </source>
</evidence>
<dbReference type="AlphaFoldDB" id="A0A8J3US08"/>
<evidence type="ECO:0000313" key="4">
    <source>
        <dbReference type="Proteomes" id="UP000644610"/>
    </source>
</evidence>
<dbReference type="PROSITE" id="PS51898">
    <property type="entry name" value="TYR_RECOMBINASE"/>
    <property type="match status" value="1"/>
</dbReference>
<protein>
    <recommendedName>
        <fullName evidence="2">Tyr recombinase domain-containing protein</fullName>
    </recommendedName>
</protein>
<comment type="caution">
    <text evidence="3">The sequence shown here is derived from an EMBL/GenBank/DDBJ whole genome shotgun (WGS) entry which is preliminary data.</text>
</comment>
<dbReference type="GO" id="GO:0003677">
    <property type="term" value="F:DNA binding"/>
    <property type="evidence" value="ECO:0007669"/>
    <property type="project" value="InterPro"/>
</dbReference>
<dbReference type="Gene3D" id="1.10.443.10">
    <property type="entry name" value="Intergrase catalytic core"/>
    <property type="match status" value="1"/>
</dbReference>
<organism evidence="3 4">
    <name type="scientific">Planotetraspora silvatica</name>
    <dbReference type="NCBI Taxonomy" id="234614"/>
    <lineage>
        <taxon>Bacteria</taxon>
        <taxon>Bacillati</taxon>
        <taxon>Actinomycetota</taxon>
        <taxon>Actinomycetes</taxon>
        <taxon>Streptosporangiales</taxon>
        <taxon>Streptosporangiaceae</taxon>
        <taxon>Planotetraspora</taxon>
    </lineage>
</organism>
<dbReference type="SUPFAM" id="SSF56349">
    <property type="entry name" value="DNA breaking-rejoining enzymes"/>
    <property type="match status" value="1"/>
</dbReference>
<sequence length="152" mass="16305">MAVGTGLRPSEIFGLEVEKIDFRRKVLRVEQQLITSSAKGNVAYLGPPKTPKSFRTIPLSDGVLAALSEHLAALPPALIQIEDRTNPRRPMLRDAGLVFTTSRGTPIKRGTWSGIWRPAADAAGISEEPDCISAGTPSTLVSDCRPGRGRAC</sequence>
<dbReference type="InterPro" id="IPR011010">
    <property type="entry name" value="DNA_brk_join_enz"/>
</dbReference>
<dbReference type="Proteomes" id="UP000644610">
    <property type="component" value="Unassembled WGS sequence"/>
</dbReference>
<dbReference type="Pfam" id="PF00589">
    <property type="entry name" value="Phage_integrase"/>
    <property type="match status" value="1"/>
</dbReference>
<evidence type="ECO:0000259" key="2">
    <source>
        <dbReference type="PROSITE" id="PS51898"/>
    </source>
</evidence>
<keyword evidence="1" id="KW-0233">DNA recombination</keyword>